<evidence type="ECO:0000313" key="1">
    <source>
        <dbReference type="EMBL" id="PJE74380.1"/>
    </source>
</evidence>
<accession>A0A2M8LCN6</accession>
<comment type="caution">
    <text evidence="1">The sequence shown here is derived from an EMBL/GenBank/DDBJ whole genome shotgun (WGS) entry which is preliminary data.</text>
</comment>
<dbReference type="AlphaFoldDB" id="A0A2M8LCN6"/>
<dbReference type="EMBL" id="PFEQ01000004">
    <property type="protein sequence ID" value="PJE74380.1"/>
    <property type="molecule type" value="Genomic_DNA"/>
</dbReference>
<organism evidence="1 2">
    <name type="scientific">Candidatus Taylorbacteria bacterium CG10_big_fil_rev_8_21_14_0_10_41_48</name>
    <dbReference type="NCBI Taxonomy" id="1975024"/>
    <lineage>
        <taxon>Bacteria</taxon>
        <taxon>Candidatus Tayloriibacteriota</taxon>
    </lineage>
</organism>
<reference evidence="2" key="1">
    <citation type="submission" date="2017-09" db="EMBL/GenBank/DDBJ databases">
        <title>Depth-based differentiation of microbial function through sediment-hosted aquifers and enrichment of novel symbionts in the deep terrestrial subsurface.</title>
        <authorList>
            <person name="Probst A.J."/>
            <person name="Ladd B."/>
            <person name="Jarett J.K."/>
            <person name="Geller-Mcgrath D.E."/>
            <person name="Sieber C.M.K."/>
            <person name="Emerson J.B."/>
            <person name="Anantharaman K."/>
            <person name="Thomas B.C."/>
            <person name="Malmstrom R."/>
            <person name="Stieglmeier M."/>
            <person name="Klingl A."/>
            <person name="Woyke T."/>
            <person name="Ryan C.M."/>
            <person name="Banfield J.F."/>
        </authorList>
    </citation>
    <scope>NUCLEOTIDE SEQUENCE [LARGE SCALE GENOMIC DNA]</scope>
</reference>
<gene>
    <name evidence="1" type="ORF">COV01_01290</name>
</gene>
<dbReference type="Proteomes" id="UP000228700">
    <property type="component" value="Unassembled WGS sequence"/>
</dbReference>
<evidence type="ECO:0000313" key="2">
    <source>
        <dbReference type="Proteomes" id="UP000228700"/>
    </source>
</evidence>
<proteinExistence type="predicted"/>
<protein>
    <submittedName>
        <fullName evidence="1">Uncharacterized protein</fullName>
    </submittedName>
</protein>
<sequence>MQKRNYAMCKEDKIDHTRGLCGKPNVPDSTPRDVVEKTPAHCLCCDSEMYIEELNSMGMQQLGMYRLCCPKCPGTQTKLEAA</sequence>
<name>A0A2M8LCN6_9BACT</name>